<organism evidence="1 2">
    <name type="scientific">Shewanella phaeophyticola</name>
    <dbReference type="NCBI Taxonomy" id="2978345"/>
    <lineage>
        <taxon>Bacteria</taxon>
        <taxon>Pseudomonadati</taxon>
        <taxon>Pseudomonadota</taxon>
        <taxon>Gammaproteobacteria</taxon>
        <taxon>Alteromonadales</taxon>
        <taxon>Shewanellaceae</taxon>
        <taxon>Shewanella</taxon>
    </lineage>
</organism>
<keyword evidence="2" id="KW-1185">Reference proteome</keyword>
<evidence type="ECO:0000313" key="2">
    <source>
        <dbReference type="Proteomes" id="UP001431192"/>
    </source>
</evidence>
<gene>
    <name evidence="1" type="ORF">N4T56_07340</name>
</gene>
<reference evidence="1" key="1">
    <citation type="submission" date="2022-09" db="EMBL/GenBank/DDBJ databases">
        <title>Shewanella sp. KJ10-1 sp.nov, isolated from marine algae.</title>
        <authorList>
            <person name="Butt M."/>
            <person name="Lee J.K."/>
            <person name="Kim J.M."/>
            <person name="Choi D.G."/>
        </authorList>
    </citation>
    <scope>NUCLEOTIDE SEQUENCE</scope>
    <source>
        <strain evidence="1">KJ10-1</strain>
    </source>
</reference>
<dbReference type="EMBL" id="JAODOQ010000001">
    <property type="protein sequence ID" value="MCT8986340.1"/>
    <property type="molecule type" value="Genomic_DNA"/>
</dbReference>
<name>A0ABT2P114_9GAMM</name>
<proteinExistence type="predicted"/>
<sequence length="68" mass="8054">MTNWDIYQGFLYGDLAHTNNTEHREKFMAWTKSIISKESSYFDFRDILGKTLMVIAQIKYLTEDVLSK</sequence>
<accession>A0ABT2P114</accession>
<evidence type="ECO:0000313" key="1">
    <source>
        <dbReference type="EMBL" id="MCT8986340.1"/>
    </source>
</evidence>
<comment type="caution">
    <text evidence="1">The sequence shown here is derived from an EMBL/GenBank/DDBJ whole genome shotgun (WGS) entry which is preliminary data.</text>
</comment>
<protein>
    <submittedName>
        <fullName evidence="1">Uncharacterized protein</fullName>
    </submittedName>
</protein>
<dbReference type="Proteomes" id="UP001431192">
    <property type="component" value="Unassembled WGS sequence"/>
</dbReference>
<dbReference type="RefSeq" id="WP_261732758.1">
    <property type="nucleotide sequence ID" value="NZ_JAODOQ010000001.1"/>
</dbReference>